<accession>A0A0B5F096</accession>
<proteinExistence type="predicted"/>
<dbReference type="EMBL" id="CP010519">
    <property type="protein sequence ID" value="AJE83747.1"/>
    <property type="molecule type" value="Genomic_DNA"/>
</dbReference>
<keyword evidence="3" id="KW-1185">Reference proteome</keyword>
<dbReference type="Proteomes" id="UP000031523">
    <property type="component" value="Chromosome"/>
</dbReference>
<gene>
    <name evidence="2" type="ORF">SLNWT_3371</name>
</gene>
<name>A0A0B5F096_STRA4</name>
<dbReference type="KEGG" id="sals:SLNWT_3371"/>
<evidence type="ECO:0000313" key="2">
    <source>
        <dbReference type="EMBL" id="AJE83747.1"/>
    </source>
</evidence>
<dbReference type="AlphaFoldDB" id="A0A0B5F096"/>
<sequence>MRWCGVVRVARVGARVGRRARLGGAARCCRAGPAGRTGNELPCPTREFATGSRSSGA</sequence>
<organism evidence="2 3">
    <name type="scientific">Streptomyces albus (strain ATCC 21838 / DSM 41398 / FERM P-419 / JCM 4703 / NBRC 107858)</name>
    <dbReference type="NCBI Taxonomy" id="1081613"/>
    <lineage>
        <taxon>Bacteria</taxon>
        <taxon>Bacillati</taxon>
        <taxon>Actinomycetota</taxon>
        <taxon>Actinomycetes</taxon>
        <taxon>Kitasatosporales</taxon>
        <taxon>Streptomycetaceae</taxon>
        <taxon>Streptomyces</taxon>
    </lineage>
</organism>
<protein>
    <submittedName>
        <fullName evidence="2">Uncharacterized protein</fullName>
    </submittedName>
</protein>
<evidence type="ECO:0000313" key="3">
    <source>
        <dbReference type="Proteomes" id="UP000031523"/>
    </source>
</evidence>
<feature type="region of interest" description="Disordered" evidence="1">
    <location>
        <begin position="35"/>
        <end position="57"/>
    </location>
</feature>
<evidence type="ECO:0000256" key="1">
    <source>
        <dbReference type="SAM" id="MobiDB-lite"/>
    </source>
</evidence>
<reference evidence="2 3" key="1">
    <citation type="submission" date="2015-01" db="EMBL/GenBank/DDBJ databases">
        <title>Enhanced salinomycin production by adjusting the supply of polyketide extender units in Streptomyce albus DSM 41398.</title>
        <authorList>
            <person name="Lu C."/>
        </authorList>
    </citation>
    <scope>NUCLEOTIDE SEQUENCE [LARGE SCALE GENOMIC DNA]</scope>
    <source>
        <strain evidence="3">ATCC 21838 / DSM 41398 / FERM P-419 / JCM 4703 / NBRC 107858</strain>
    </source>
</reference>